<organism evidence="3 4">
    <name type="scientific">Maioricimonas rarisocia</name>
    <dbReference type="NCBI Taxonomy" id="2528026"/>
    <lineage>
        <taxon>Bacteria</taxon>
        <taxon>Pseudomonadati</taxon>
        <taxon>Planctomycetota</taxon>
        <taxon>Planctomycetia</taxon>
        <taxon>Planctomycetales</taxon>
        <taxon>Planctomycetaceae</taxon>
        <taxon>Maioricimonas</taxon>
    </lineage>
</organism>
<dbReference type="RefSeq" id="WP_145367787.1">
    <property type="nucleotide sequence ID" value="NZ_CP036275.1"/>
</dbReference>
<dbReference type="KEGG" id="mri:Mal4_13870"/>
<dbReference type="Proteomes" id="UP000320496">
    <property type="component" value="Chromosome"/>
</dbReference>
<evidence type="ECO:0000259" key="2">
    <source>
        <dbReference type="Pfam" id="PF03703"/>
    </source>
</evidence>
<dbReference type="AlphaFoldDB" id="A0A517Z3L5"/>
<dbReference type="OrthoDB" id="288063at2"/>
<dbReference type="PANTHER" id="PTHR37938">
    <property type="entry name" value="BLL0215 PROTEIN"/>
    <property type="match status" value="1"/>
</dbReference>
<evidence type="ECO:0000313" key="4">
    <source>
        <dbReference type="Proteomes" id="UP000320496"/>
    </source>
</evidence>
<accession>A0A517Z3L5</accession>
<dbReference type="PANTHER" id="PTHR37938:SF1">
    <property type="entry name" value="BLL0215 PROTEIN"/>
    <property type="match status" value="1"/>
</dbReference>
<sequence>MDEEILYEANPSMFRNKPVMFILCVLLSVVVVGLVILIVWYVQTLATELQVTNKRTILRKGLLSKYTSEVWHDNVRNVQIRQSFFQRIMNVGWIGISSAGQSGLEIAIAGIPDPEEAKEIIDRHRIMES</sequence>
<gene>
    <name evidence="3" type="ORF">Mal4_13870</name>
</gene>
<keyword evidence="1" id="KW-0472">Membrane</keyword>
<keyword evidence="4" id="KW-1185">Reference proteome</keyword>
<evidence type="ECO:0000256" key="1">
    <source>
        <dbReference type="SAM" id="Phobius"/>
    </source>
</evidence>
<dbReference type="EMBL" id="CP036275">
    <property type="protein sequence ID" value="QDU37084.1"/>
    <property type="molecule type" value="Genomic_DNA"/>
</dbReference>
<keyword evidence="1" id="KW-0812">Transmembrane</keyword>
<feature type="transmembrane region" description="Helical" evidence="1">
    <location>
        <begin position="20"/>
        <end position="42"/>
    </location>
</feature>
<proteinExistence type="predicted"/>
<evidence type="ECO:0000313" key="3">
    <source>
        <dbReference type="EMBL" id="QDU37084.1"/>
    </source>
</evidence>
<protein>
    <submittedName>
        <fullName evidence="3">Bacterial membrane flanked domain protein</fullName>
    </submittedName>
</protein>
<reference evidence="3 4" key="1">
    <citation type="submission" date="2019-02" db="EMBL/GenBank/DDBJ databases">
        <title>Deep-cultivation of Planctomycetes and their phenomic and genomic characterization uncovers novel biology.</title>
        <authorList>
            <person name="Wiegand S."/>
            <person name="Jogler M."/>
            <person name="Boedeker C."/>
            <person name="Pinto D."/>
            <person name="Vollmers J."/>
            <person name="Rivas-Marin E."/>
            <person name="Kohn T."/>
            <person name="Peeters S.H."/>
            <person name="Heuer A."/>
            <person name="Rast P."/>
            <person name="Oberbeckmann S."/>
            <person name="Bunk B."/>
            <person name="Jeske O."/>
            <person name="Meyerdierks A."/>
            <person name="Storesund J.E."/>
            <person name="Kallscheuer N."/>
            <person name="Luecker S."/>
            <person name="Lage O.M."/>
            <person name="Pohl T."/>
            <person name="Merkel B.J."/>
            <person name="Hornburger P."/>
            <person name="Mueller R.-W."/>
            <person name="Bruemmer F."/>
            <person name="Labrenz M."/>
            <person name="Spormann A.M."/>
            <person name="Op den Camp H."/>
            <person name="Overmann J."/>
            <person name="Amann R."/>
            <person name="Jetten M.S.M."/>
            <person name="Mascher T."/>
            <person name="Medema M.H."/>
            <person name="Devos D.P."/>
            <person name="Kaster A.-K."/>
            <person name="Ovreas L."/>
            <person name="Rohde M."/>
            <person name="Galperin M.Y."/>
            <person name="Jogler C."/>
        </authorList>
    </citation>
    <scope>NUCLEOTIDE SEQUENCE [LARGE SCALE GENOMIC DNA]</scope>
    <source>
        <strain evidence="3 4">Mal4</strain>
    </source>
</reference>
<name>A0A517Z3L5_9PLAN</name>
<feature type="domain" description="YdbS-like PH" evidence="2">
    <location>
        <begin position="46"/>
        <end position="121"/>
    </location>
</feature>
<dbReference type="Pfam" id="PF03703">
    <property type="entry name" value="bPH_2"/>
    <property type="match status" value="1"/>
</dbReference>
<dbReference type="InterPro" id="IPR005182">
    <property type="entry name" value="YdbS-like_PH"/>
</dbReference>
<keyword evidence="1" id="KW-1133">Transmembrane helix</keyword>